<evidence type="ECO:0000256" key="14">
    <source>
        <dbReference type="ARBA" id="ARBA00060393"/>
    </source>
</evidence>
<evidence type="ECO:0000256" key="7">
    <source>
        <dbReference type="ARBA" id="ARBA00022990"/>
    </source>
</evidence>
<dbReference type="PRINTS" id="PR00196">
    <property type="entry name" value="ANNEXIN"/>
</dbReference>
<evidence type="ECO:0000256" key="2">
    <source>
        <dbReference type="ARBA" id="ARBA00004550"/>
    </source>
</evidence>
<evidence type="ECO:0000256" key="11">
    <source>
        <dbReference type="ARBA" id="ARBA00024321"/>
    </source>
</evidence>
<reference evidence="16" key="2">
    <citation type="submission" date="2020-11" db="EMBL/GenBank/DDBJ databases">
        <authorList>
            <person name="McCartney M.A."/>
            <person name="Auch B."/>
            <person name="Kono T."/>
            <person name="Mallez S."/>
            <person name="Becker A."/>
            <person name="Gohl D.M."/>
            <person name="Silverstein K.A.T."/>
            <person name="Koren S."/>
            <person name="Bechman K.B."/>
            <person name="Herman A."/>
            <person name="Abrahante J.E."/>
            <person name="Garbe J."/>
        </authorList>
    </citation>
    <scope>NUCLEOTIDE SEQUENCE</scope>
    <source>
        <strain evidence="16">Duluth1</strain>
        <tissue evidence="16">Whole animal</tissue>
    </source>
</reference>
<reference evidence="16" key="1">
    <citation type="journal article" date="2019" name="bioRxiv">
        <title>The Genome of the Zebra Mussel, Dreissena polymorpha: A Resource for Invasive Species Research.</title>
        <authorList>
            <person name="McCartney M.A."/>
            <person name="Auch B."/>
            <person name="Kono T."/>
            <person name="Mallez S."/>
            <person name="Zhang Y."/>
            <person name="Obille A."/>
            <person name="Becker A."/>
            <person name="Abrahante J.E."/>
            <person name="Garbe J."/>
            <person name="Badalamenti J.P."/>
            <person name="Herman A."/>
            <person name="Mangelson H."/>
            <person name="Liachko I."/>
            <person name="Sullivan S."/>
            <person name="Sone E.D."/>
            <person name="Koren S."/>
            <person name="Silverstein K.A.T."/>
            <person name="Beckman K.B."/>
            <person name="Gohl D.M."/>
        </authorList>
    </citation>
    <scope>NUCLEOTIDE SEQUENCE</scope>
    <source>
        <strain evidence="16">Duluth1</strain>
        <tissue evidence="16">Whole animal</tissue>
    </source>
</reference>
<keyword evidence="4" id="KW-0597">Phosphoprotein</keyword>
<evidence type="ECO:0000256" key="10">
    <source>
        <dbReference type="ARBA" id="ARBA00023329"/>
    </source>
</evidence>
<dbReference type="PANTHER" id="PTHR10502:SF239">
    <property type="entry name" value="ANNEXIN A7"/>
    <property type="match status" value="1"/>
</dbReference>
<dbReference type="EMBL" id="JAIWYP010000002">
    <property type="protein sequence ID" value="KAH3873452.1"/>
    <property type="molecule type" value="Genomic_DNA"/>
</dbReference>
<dbReference type="SUPFAM" id="SSF47874">
    <property type="entry name" value="Annexin"/>
    <property type="match status" value="1"/>
</dbReference>
<comment type="function">
    <text evidence="12">Calcium/phospholipid-binding protein which promotes membrane fusion and is involved in exocytosis.</text>
</comment>
<comment type="domain">
    <text evidence="15">A pair of annexin repeats may form one binding site for calcium and phospholipid.</text>
</comment>
<evidence type="ECO:0000256" key="9">
    <source>
        <dbReference type="ARBA" id="ARBA00023302"/>
    </source>
</evidence>
<gene>
    <name evidence="16" type="ORF">DPMN_036687</name>
</gene>
<dbReference type="InterPro" id="IPR001464">
    <property type="entry name" value="Annexin"/>
</dbReference>
<keyword evidence="10" id="KW-0968">Cytoplasmic vesicle</keyword>
<keyword evidence="8 15" id="KW-0041">Annexin</keyword>
<keyword evidence="9 15" id="KW-0111">Calcium/phospholipid-binding</keyword>
<dbReference type="GO" id="GO:0005886">
    <property type="term" value="C:plasma membrane"/>
    <property type="evidence" value="ECO:0007669"/>
    <property type="project" value="TreeGrafter"/>
</dbReference>
<dbReference type="GO" id="GO:0005576">
    <property type="term" value="C:extracellular region"/>
    <property type="evidence" value="ECO:0007669"/>
    <property type="project" value="UniProtKB-SubCell"/>
</dbReference>
<sequence>MGMPRPTVRAAPSSSAEKDAEVIRNAMKGAGTDEQAIIGIISQRSNAQRVQIMNMFKTMYGKDLIKDLESELSGDFRETIMAMFKPTTYYDAWSLQQAISGLGTKESVLIEILCTRTNAEIKEINACYQQHYHRSLEKDIVDDTSGHFKRLLVSCCQANRAELTPDQWQRLQTQGPEAVIDRNLAREDANKLFQAGEKKLGTDESAFLSVLAIRNYFQMRATFEEYVKISGRDILSSIDREMSGDLKDGFMALVMSAKNRPEYFADKLYRAMKGAGTQDSTLIRIVVSRSEIDLQDIKEVYLSKYRKTLGTSISSDTSGDYKRLLLALVGQ</sequence>
<evidence type="ECO:0000256" key="13">
    <source>
        <dbReference type="ARBA" id="ARBA00059330"/>
    </source>
</evidence>
<accession>A0A9D4RP24</accession>
<dbReference type="Proteomes" id="UP000828390">
    <property type="component" value="Unassembled WGS sequence"/>
</dbReference>
<dbReference type="FunFam" id="1.10.220.10:FF:000002">
    <property type="entry name" value="Annexin"/>
    <property type="match status" value="1"/>
</dbReference>
<keyword evidence="5 15" id="KW-0677">Repeat</keyword>
<dbReference type="FunFam" id="1.10.220.10:FF:000004">
    <property type="entry name" value="Annexin"/>
    <property type="match status" value="1"/>
</dbReference>
<comment type="caution">
    <text evidence="16">The sequence shown here is derived from an EMBL/GenBank/DDBJ whole genome shotgun (WGS) entry which is preliminary data.</text>
</comment>
<evidence type="ECO:0000256" key="8">
    <source>
        <dbReference type="ARBA" id="ARBA00023216"/>
    </source>
</evidence>
<dbReference type="AlphaFoldDB" id="A0A9D4RP24"/>
<dbReference type="InterPro" id="IPR037104">
    <property type="entry name" value="Annexin_sf"/>
</dbReference>
<evidence type="ECO:0000256" key="15">
    <source>
        <dbReference type="RuleBase" id="RU003540"/>
    </source>
</evidence>
<proteinExistence type="inferred from homology"/>
<dbReference type="GO" id="GO:0042589">
    <property type="term" value="C:zymogen granule membrane"/>
    <property type="evidence" value="ECO:0007669"/>
    <property type="project" value="UniProtKB-SubCell"/>
</dbReference>
<evidence type="ECO:0000313" key="17">
    <source>
        <dbReference type="Proteomes" id="UP000828390"/>
    </source>
</evidence>
<dbReference type="PANTHER" id="PTHR10502">
    <property type="entry name" value="ANNEXIN"/>
    <property type="match status" value="1"/>
</dbReference>
<dbReference type="PRINTS" id="PR00200">
    <property type="entry name" value="ANNEXINIV"/>
</dbReference>
<dbReference type="PROSITE" id="PS00223">
    <property type="entry name" value="ANNEXIN_1"/>
    <property type="match status" value="2"/>
</dbReference>
<dbReference type="Gene3D" id="1.10.220.10">
    <property type="entry name" value="Annexin"/>
    <property type="match status" value="4"/>
</dbReference>
<name>A0A9D4RP24_DREPO</name>
<dbReference type="GO" id="GO:0001786">
    <property type="term" value="F:phosphatidylserine binding"/>
    <property type="evidence" value="ECO:0007669"/>
    <property type="project" value="TreeGrafter"/>
</dbReference>
<dbReference type="InterPro" id="IPR002391">
    <property type="entry name" value="ANX4"/>
</dbReference>
<protein>
    <recommendedName>
        <fullName evidence="15">Annexin</fullName>
    </recommendedName>
</protein>
<comment type="similarity">
    <text evidence="3 15">Belongs to the annexin family.</text>
</comment>
<evidence type="ECO:0000256" key="6">
    <source>
        <dbReference type="ARBA" id="ARBA00022837"/>
    </source>
</evidence>
<organism evidence="16 17">
    <name type="scientific">Dreissena polymorpha</name>
    <name type="common">Zebra mussel</name>
    <name type="synonym">Mytilus polymorpha</name>
    <dbReference type="NCBI Taxonomy" id="45954"/>
    <lineage>
        <taxon>Eukaryota</taxon>
        <taxon>Metazoa</taxon>
        <taxon>Spiralia</taxon>
        <taxon>Lophotrochozoa</taxon>
        <taxon>Mollusca</taxon>
        <taxon>Bivalvia</taxon>
        <taxon>Autobranchia</taxon>
        <taxon>Heteroconchia</taxon>
        <taxon>Euheterodonta</taxon>
        <taxon>Imparidentia</taxon>
        <taxon>Neoheterodontei</taxon>
        <taxon>Myida</taxon>
        <taxon>Dreissenoidea</taxon>
        <taxon>Dreissenidae</taxon>
        <taxon>Dreissena</taxon>
    </lineage>
</organism>
<dbReference type="GO" id="GO:0043657">
    <property type="term" value="C:host cell"/>
    <property type="evidence" value="ECO:0007669"/>
    <property type="project" value="UniProtKB-SubCell"/>
</dbReference>
<dbReference type="FunFam" id="1.10.220.10:FF:000003">
    <property type="entry name" value="Annexin"/>
    <property type="match status" value="1"/>
</dbReference>
<evidence type="ECO:0000313" key="16">
    <source>
        <dbReference type="EMBL" id="KAH3873452.1"/>
    </source>
</evidence>
<dbReference type="InterPro" id="IPR018252">
    <property type="entry name" value="Annexin_repeat_CS"/>
</dbReference>
<dbReference type="GO" id="GO:0005634">
    <property type="term" value="C:nucleus"/>
    <property type="evidence" value="ECO:0007669"/>
    <property type="project" value="TreeGrafter"/>
</dbReference>
<evidence type="ECO:0000256" key="5">
    <source>
        <dbReference type="ARBA" id="ARBA00022737"/>
    </source>
</evidence>
<dbReference type="GO" id="GO:0005509">
    <property type="term" value="F:calcium ion binding"/>
    <property type="evidence" value="ECO:0007669"/>
    <property type="project" value="InterPro"/>
</dbReference>
<keyword evidence="6 15" id="KW-0106">Calcium</keyword>
<dbReference type="GO" id="GO:0005544">
    <property type="term" value="F:calcium-dependent phospholipid binding"/>
    <property type="evidence" value="ECO:0007669"/>
    <property type="project" value="UniProtKB-KW"/>
</dbReference>
<dbReference type="SMART" id="SM00335">
    <property type="entry name" value="ANX"/>
    <property type="match status" value="4"/>
</dbReference>
<evidence type="ECO:0000256" key="4">
    <source>
        <dbReference type="ARBA" id="ARBA00022553"/>
    </source>
</evidence>
<dbReference type="FunFam" id="1.10.220.10:FF:000001">
    <property type="entry name" value="Annexin"/>
    <property type="match status" value="1"/>
</dbReference>
<keyword evidence="7" id="KW-0007">Acetylation</keyword>
<evidence type="ECO:0000256" key="3">
    <source>
        <dbReference type="ARBA" id="ARBA00007831"/>
    </source>
</evidence>
<comment type="subcellular location">
    <subcellularLocation>
        <location evidence="1">Host cell</location>
    </subcellularLocation>
    <subcellularLocation>
        <location evidence="2">Secreted</location>
        <location evidence="2">Extracellular exosome</location>
    </subcellularLocation>
    <subcellularLocation>
        <location evidence="14">Tegument</location>
    </subcellularLocation>
    <subcellularLocation>
        <location evidence="11">Zymogen granule membrane</location>
        <topology evidence="11">Peripheral membrane protein</topology>
    </subcellularLocation>
</comment>
<dbReference type="Pfam" id="PF00191">
    <property type="entry name" value="Annexin"/>
    <property type="match status" value="4"/>
</dbReference>
<evidence type="ECO:0000256" key="1">
    <source>
        <dbReference type="ARBA" id="ARBA00004340"/>
    </source>
</evidence>
<dbReference type="PROSITE" id="PS51897">
    <property type="entry name" value="ANNEXIN_2"/>
    <property type="match status" value="4"/>
</dbReference>
<keyword evidence="17" id="KW-1185">Reference proteome</keyword>
<comment type="function">
    <text evidence="13">Involved in reproduction of the worm. Involved in host-parasite interaction. Delivered into the host cell by means of parasite exosomes. Binds to acidic phospholipid membranes in a calcium-dependent manner in vitro. Causes aggregation of liposomes in the presence of calcium, but not in its absence. Likely to promote membrane fusion. May provide structural integrity within the tegument.</text>
</comment>
<dbReference type="InterPro" id="IPR018502">
    <property type="entry name" value="Annexin_repeat"/>
</dbReference>
<evidence type="ECO:0000256" key="12">
    <source>
        <dbReference type="ARBA" id="ARBA00037210"/>
    </source>
</evidence>